<evidence type="ECO:0000313" key="5">
    <source>
        <dbReference type="Proteomes" id="UP000243688"/>
    </source>
</evidence>
<dbReference type="GO" id="GO:0003755">
    <property type="term" value="F:peptidyl-prolyl cis-trans isomerase activity"/>
    <property type="evidence" value="ECO:0007669"/>
    <property type="project" value="UniProtKB-KW"/>
</dbReference>
<evidence type="ECO:0000256" key="2">
    <source>
        <dbReference type="SAM" id="SignalP"/>
    </source>
</evidence>
<proteinExistence type="predicted"/>
<dbReference type="PANTHER" id="PTHR47245:SF2">
    <property type="entry name" value="PEPTIDYL-PROLYL CIS-TRANS ISOMERASE HP_0175-RELATED"/>
    <property type="match status" value="1"/>
</dbReference>
<dbReference type="Proteomes" id="UP000243688">
    <property type="component" value="Unassembled WGS sequence"/>
</dbReference>
<dbReference type="EMBL" id="MOXJ01000005">
    <property type="protein sequence ID" value="PDO11090.1"/>
    <property type="molecule type" value="Genomic_DNA"/>
</dbReference>
<evidence type="ECO:0000256" key="1">
    <source>
        <dbReference type="PROSITE-ProRule" id="PRU00278"/>
    </source>
</evidence>
<dbReference type="PROSITE" id="PS50198">
    <property type="entry name" value="PPIC_PPIASE_2"/>
    <property type="match status" value="1"/>
</dbReference>
<evidence type="ECO:0000259" key="3">
    <source>
        <dbReference type="PROSITE" id="PS50198"/>
    </source>
</evidence>
<dbReference type="InterPro" id="IPR050245">
    <property type="entry name" value="PrsA_foldase"/>
</dbReference>
<organism evidence="4 5">
    <name type="scientific">Candidatus Reconcilbacillus cellulovorans</name>
    <dbReference type="NCBI Taxonomy" id="1906605"/>
    <lineage>
        <taxon>Bacteria</taxon>
        <taxon>Bacillati</taxon>
        <taxon>Bacillota</taxon>
        <taxon>Bacilli</taxon>
        <taxon>Bacillales</taxon>
        <taxon>Paenibacillaceae</taxon>
        <taxon>Candidatus Reconcilbacillus</taxon>
    </lineage>
</organism>
<dbReference type="InterPro" id="IPR027304">
    <property type="entry name" value="Trigger_fact/SurA_dom_sf"/>
</dbReference>
<dbReference type="Gene3D" id="3.10.50.40">
    <property type="match status" value="1"/>
</dbReference>
<dbReference type="InterPro" id="IPR046357">
    <property type="entry name" value="PPIase_dom_sf"/>
</dbReference>
<reference evidence="4 5" key="1">
    <citation type="submission" date="2016-12" db="EMBL/GenBank/DDBJ databases">
        <title>Candidatus Reconcilibacillus cellulovorans genome.</title>
        <authorList>
            <person name="Kolinko S."/>
            <person name="Wu Y.-W."/>
            <person name="Tachea F."/>
            <person name="Denzel E."/>
            <person name="Hiras J."/>
            <person name="Baecker N."/>
            <person name="Chan L.J."/>
            <person name="Eichorst S.A."/>
            <person name="Frey D."/>
            <person name="Adams P.D."/>
            <person name="Pray T."/>
            <person name="Tanjore D."/>
            <person name="Petzold C.J."/>
            <person name="Gladden J.M."/>
            <person name="Simmons B.A."/>
            <person name="Singer S.W."/>
        </authorList>
    </citation>
    <scope>NUCLEOTIDE SEQUENCE [LARGE SCALE GENOMIC DNA]</scope>
    <source>
        <strain evidence="4">JTherm</strain>
    </source>
</reference>
<evidence type="ECO:0000313" key="4">
    <source>
        <dbReference type="EMBL" id="PDO11090.1"/>
    </source>
</evidence>
<dbReference type="InterPro" id="IPR000297">
    <property type="entry name" value="PPIase_PpiC"/>
</dbReference>
<feature type="chain" id="PRO_5039552205" description="PpiC domain-containing protein" evidence="2">
    <location>
        <begin position="34"/>
        <end position="333"/>
    </location>
</feature>
<name>A0A2A6E1T2_9BACL</name>
<dbReference type="PROSITE" id="PS51257">
    <property type="entry name" value="PROKAR_LIPOPROTEIN"/>
    <property type="match status" value="1"/>
</dbReference>
<keyword evidence="1" id="KW-0413">Isomerase</keyword>
<accession>A0A2A6E1T2</accession>
<dbReference type="PANTHER" id="PTHR47245">
    <property type="entry name" value="PEPTIDYLPROLYL ISOMERASE"/>
    <property type="match status" value="1"/>
</dbReference>
<keyword evidence="1" id="KW-0697">Rotamase</keyword>
<gene>
    <name evidence="4" type="ORF">BLM47_03595</name>
</gene>
<sequence>MRRLDANVRRAALRTVFAAALAGVFLFAAGCGADGPSKVVATYEGGGKVTRGELDKFIAVQTFLQPMYALLRDDPEFQNAMLNEYVGLTVLGGRADEAARKEADQKVKERMQEFDKIVDQYTELKQKIKEQRLSNEDFRRFFELQFLAAAHVGQGVAEEDVRKRYDEEIARDPHAFDTATVRHILVAFRDADGNERTRDAALARAIEVKKKLEEGADFAELARTYSDDPGSKNNGGLYENAPVSQWVEPFRKAAVTLPIGAISDPVETEYGFHVMRVENRHQPGFEEVRDDLRMAIVHEKIGEFVDKQVPALIKTNRLPSPSVSSVPSPSPSA</sequence>
<dbReference type="SUPFAM" id="SSF109998">
    <property type="entry name" value="Triger factor/SurA peptide-binding domain-like"/>
    <property type="match status" value="1"/>
</dbReference>
<dbReference type="AlphaFoldDB" id="A0A2A6E1T2"/>
<dbReference type="Pfam" id="PF13616">
    <property type="entry name" value="Rotamase_3"/>
    <property type="match status" value="1"/>
</dbReference>
<keyword evidence="2" id="KW-0732">Signal</keyword>
<protein>
    <recommendedName>
        <fullName evidence="3">PpiC domain-containing protein</fullName>
    </recommendedName>
</protein>
<dbReference type="SUPFAM" id="SSF54534">
    <property type="entry name" value="FKBP-like"/>
    <property type="match status" value="1"/>
</dbReference>
<feature type="signal peptide" evidence="2">
    <location>
        <begin position="1"/>
        <end position="33"/>
    </location>
</feature>
<comment type="caution">
    <text evidence="4">The sequence shown here is derived from an EMBL/GenBank/DDBJ whole genome shotgun (WGS) entry which is preliminary data.</text>
</comment>
<feature type="domain" description="PpiC" evidence="3">
    <location>
        <begin position="176"/>
        <end position="279"/>
    </location>
</feature>